<reference evidence="1 2" key="1">
    <citation type="journal article" date="2010" name="J. Bacteriol.">
        <title>Complete genome sequence of the thermophilic, obligately chemolithoautotrophic hydrogen-oxidizing bacterium Hydrogenobacter thermophilus TK-6.</title>
        <authorList>
            <person name="Arai H."/>
            <person name="Kanbe H."/>
            <person name="Ishii M."/>
            <person name="Igarashi Y."/>
        </authorList>
    </citation>
    <scope>NUCLEOTIDE SEQUENCE [LARGE SCALE GENOMIC DNA]</scope>
    <source>
        <strain evidence="2">DSM 6534 / IAM 12695 / TK-6 [Tokyo]</strain>
    </source>
</reference>
<proteinExistence type="predicted"/>
<accession>D3DK54</accession>
<organism evidence="1 2">
    <name type="scientific">Hydrogenobacter thermophilus (strain DSM 6534 / IAM 12695 / TK-6)</name>
    <dbReference type="NCBI Taxonomy" id="608538"/>
    <lineage>
        <taxon>Bacteria</taxon>
        <taxon>Pseudomonadati</taxon>
        <taxon>Aquificota</taxon>
        <taxon>Aquificia</taxon>
        <taxon>Aquificales</taxon>
        <taxon>Aquificaceae</taxon>
        <taxon>Hydrogenobacter</taxon>
    </lineage>
</organism>
<keyword evidence="2" id="KW-1185">Reference proteome</keyword>
<dbReference type="KEGG" id="hte:Hydth_1744"/>
<dbReference type="Proteomes" id="UP000002574">
    <property type="component" value="Chromosome"/>
</dbReference>
<evidence type="ECO:0000313" key="2">
    <source>
        <dbReference type="Proteomes" id="UP000002574"/>
    </source>
</evidence>
<dbReference type="KEGG" id="hth:HTH_1762"/>
<dbReference type="OrthoDB" id="15559at2"/>
<dbReference type="STRING" id="608538.HTH_1762"/>
<evidence type="ECO:0000313" key="1">
    <source>
        <dbReference type="EMBL" id="BAI70206.1"/>
    </source>
</evidence>
<protein>
    <submittedName>
        <fullName evidence="1">Uncharacterized protein</fullName>
    </submittedName>
</protein>
<name>D3DK54_HYDTT</name>
<gene>
    <name evidence="1" type="ordered locus">HTH_1762</name>
</gene>
<dbReference type="EMBL" id="AP011112">
    <property type="protein sequence ID" value="BAI70206.1"/>
    <property type="molecule type" value="Genomic_DNA"/>
</dbReference>
<sequence length="76" mass="8848">MKQEVPKEKLLAYVERLKVLKDDMQGLIKDIQDTVPYAPVEGCELFMKRLYDAISEHLEAVSEAIEHWEWTANKEG</sequence>
<dbReference type="AlphaFoldDB" id="D3DK54"/>